<dbReference type="KEGG" id="nso:NIASO_03175"/>
<feature type="signal peptide" evidence="1">
    <location>
        <begin position="1"/>
        <end position="19"/>
    </location>
</feature>
<dbReference type="PANTHER" id="PTHR34183">
    <property type="entry name" value="ENDOLYTIC PEPTIDOGLYCAN TRANSGLYCOSYLASE RLPA"/>
    <property type="match status" value="1"/>
</dbReference>
<evidence type="ECO:0000259" key="2">
    <source>
        <dbReference type="Pfam" id="PF03330"/>
    </source>
</evidence>
<protein>
    <submittedName>
        <fullName evidence="3">Rare lipoprotein A</fullName>
    </submittedName>
</protein>
<dbReference type="PANTHER" id="PTHR34183:SF8">
    <property type="entry name" value="ENDOLYTIC PEPTIDOGLYCAN TRANSGLYCOSYLASE RLPA-RELATED"/>
    <property type="match status" value="1"/>
</dbReference>
<gene>
    <name evidence="3" type="ORF">NIASO_03175</name>
</gene>
<dbReference type="OrthoDB" id="9779128at2"/>
<reference evidence="3 4" key="1">
    <citation type="submission" date="2013-12" db="EMBL/GenBank/DDBJ databases">
        <authorList>
            <consortium name="DOE Joint Genome Institute"/>
            <person name="Eisen J."/>
            <person name="Huntemann M."/>
            <person name="Han J."/>
            <person name="Chen A."/>
            <person name="Kyrpides N."/>
            <person name="Mavromatis K."/>
            <person name="Markowitz V."/>
            <person name="Palaniappan K."/>
            <person name="Ivanova N."/>
            <person name="Schaumberg A."/>
            <person name="Pati A."/>
            <person name="Liolios K."/>
            <person name="Nordberg H.P."/>
            <person name="Cantor M.N."/>
            <person name="Hua S.X."/>
            <person name="Woyke T."/>
        </authorList>
    </citation>
    <scope>NUCLEOTIDE SEQUENCE [LARGE SCALE GENOMIC DNA]</scope>
    <source>
        <strain evidence="4">DSM 19437</strain>
    </source>
</reference>
<proteinExistence type="predicted"/>
<dbReference type="InterPro" id="IPR009009">
    <property type="entry name" value="RlpA-like_DPBB"/>
</dbReference>
<dbReference type="Pfam" id="PF03330">
    <property type="entry name" value="DPBB_1"/>
    <property type="match status" value="1"/>
</dbReference>
<dbReference type="eggNOG" id="COG0797">
    <property type="taxonomic scope" value="Bacteria"/>
</dbReference>
<keyword evidence="1" id="KW-0732">Signal</keyword>
<feature type="domain" description="RlpA-like protein double-psi beta-barrel" evidence="2">
    <location>
        <begin position="28"/>
        <end position="115"/>
    </location>
</feature>
<dbReference type="HOGENOM" id="CLU_042923_7_2_10"/>
<dbReference type="EMBL" id="CP007035">
    <property type="protein sequence ID" value="AHF14457.1"/>
    <property type="molecule type" value="Genomic_DNA"/>
</dbReference>
<evidence type="ECO:0000256" key="1">
    <source>
        <dbReference type="SAM" id="SignalP"/>
    </source>
</evidence>
<evidence type="ECO:0000313" key="3">
    <source>
        <dbReference type="EMBL" id="AHF14457.1"/>
    </source>
</evidence>
<sequence>MKRVIILVAAVVISLTSFSQTNTAGASAKASFYSKSFNGRKTATGDTYFDHLMTAASNIYKLGTRLLVVNKHTGKQVEVVVNDRMAPHMKGRVDLSRSAFQKIASLDKGVVPVKVYVLSGKTPDPDDDDNSL</sequence>
<accession>W0EUJ2</accession>
<dbReference type="Gene3D" id="2.40.40.10">
    <property type="entry name" value="RlpA-like domain"/>
    <property type="match status" value="1"/>
</dbReference>
<keyword evidence="4" id="KW-1185">Reference proteome</keyword>
<name>W0EUJ2_9BACT</name>
<dbReference type="CDD" id="cd22268">
    <property type="entry name" value="DPBB_RlpA-like"/>
    <property type="match status" value="1"/>
</dbReference>
<dbReference type="SUPFAM" id="SSF50685">
    <property type="entry name" value="Barwin-like endoglucanases"/>
    <property type="match status" value="1"/>
</dbReference>
<dbReference type="RefSeq" id="WP_008583642.1">
    <property type="nucleotide sequence ID" value="NZ_CP007035.1"/>
</dbReference>
<dbReference type="Proteomes" id="UP000003586">
    <property type="component" value="Chromosome"/>
</dbReference>
<feature type="chain" id="PRO_5004788283" evidence="1">
    <location>
        <begin position="20"/>
        <end position="132"/>
    </location>
</feature>
<evidence type="ECO:0000313" key="4">
    <source>
        <dbReference type="Proteomes" id="UP000003586"/>
    </source>
</evidence>
<dbReference type="AlphaFoldDB" id="W0EUJ2"/>
<keyword evidence="3" id="KW-0449">Lipoprotein</keyword>
<dbReference type="STRING" id="929713.NIASO_03175"/>
<organism evidence="3 4">
    <name type="scientific">Niabella soli DSM 19437</name>
    <dbReference type="NCBI Taxonomy" id="929713"/>
    <lineage>
        <taxon>Bacteria</taxon>
        <taxon>Pseudomonadati</taxon>
        <taxon>Bacteroidota</taxon>
        <taxon>Chitinophagia</taxon>
        <taxon>Chitinophagales</taxon>
        <taxon>Chitinophagaceae</taxon>
        <taxon>Niabella</taxon>
    </lineage>
</organism>
<dbReference type="InterPro" id="IPR036908">
    <property type="entry name" value="RlpA-like_sf"/>
</dbReference>